<dbReference type="PANTHER" id="PTHR46929">
    <property type="entry name" value="EXPRESSED PROTEIN"/>
    <property type="match status" value="1"/>
</dbReference>
<dbReference type="EMBL" id="JAXUIC010000008">
    <property type="protein sequence ID" value="KAK4577003.1"/>
    <property type="molecule type" value="Genomic_DNA"/>
</dbReference>
<evidence type="ECO:0000313" key="3">
    <source>
        <dbReference type="Proteomes" id="UP001324115"/>
    </source>
</evidence>
<feature type="domain" description="Myb/SANT-like" evidence="1">
    <location>
        <begin position="14"/>
        <end position="102"/>
    </location>
</feature>
<name>A0AAN7EPQ9_QUERU</name>
<dbReference type="Proteomes" id="UP001324115">
    <property type="component" value="Unassembled WGS sequence"/>
</dbReference>
<evidence type="ECO:0000313" key="2">
    <source>
        <dbReference type="EMBL" id="KAK4577003.1"/>
    </source>
</evidence>
<gene>
    <name evidence="2" type="ORF">RGQ29_027495</name>
</gene>
<organism evidence="2 3">
    <name type="scientific">Quercus rubra</name>
    <name type="common">Northern red oak</name>
    <name type="synonym">Quercus borealis</name>
    <dbReference type="NCBI Taxonomy" id="3512"/>
    <lineage>
        <taxon>Eukaryota</taxon>
        <taxon>Viridiplantae</taxon>
        <taxon>Streptophyta</taxon>
        <taxon>Embryophyta</taxon>
        <taxon>Tracheophyta</taxon>
        <taxon>Spermatophyta</taxon>
        <taxon>Magnoliopsida</taxon>
        <taxon>eudicotyledons</taxon>
        <taxon>Gunneridae</taxon>
        <taxon>Pentapetalae</taxon>
        <taxon>rosids</taxon>
        <taxon>fabids</taxon>
        <taxon>Fagales</taxon>
        <taxon>Fagaceae</taxon>
        <taxon>Quercus</taxon>
    </lineage>
</organism>
<protein>
    <recommendedName>
        <fullName evidence="1">Myb/SANT-like domain-containing protein</fullName>
    </recommendedName>
</protein>
<keyword evidence="3" id="KW-1185">Reference proteome</keyword>
<accession>A0AAN7EPQ9</accession>
<sequence>MSKGKEKVGTKHLRWLPPMHTTMLTLLAKEAVKGNKPSNTFKVGSFATVAKEISTQFGVECHPSYVENRLRTLRTMWSTIQTLRKKSGFGWDKNLKMITCDVKSYQEEVTAHCKHAEYLNKKIEMYNELAIVVGKDMATASFVKSYVDIDTEQDNGESTEMVANNGEDGVVDKGKNVVESSTIGSTISKSRKGGCAPPSDDSVLTDLSDQLKEIAAALKEINRWPVDYNNLYSEVMAMVVNGYSEDIFATAFDHLYENEKVARGFFAKNAKLWKLWMDSYLFTRL</sequence>
<proteinExistence type="predicted"/>
<dbReference type="PANTHER" id="PTHR46929:SF23">
    <property type="entry name" value="L10-INTERACTING MYB DOMAIN-CONTAINING PROTEIN-LIKE"/>
    <property type="match status" value="1"/>
</dbReference>
<dbReference type="InterPro" id="IPR024752">
    <property type="entry name" value="Myb/SANT-like_dom"/>
</dbReference>
<reference evidence="2 3" key="1">
    <citation type="journal article" date="2023" name="G3 (Bethesda)">
        <title>A haplotype-resolved chromosome-scale genome for Quercus rubra L. provides insights into the genetics of adaptive traits for red oak species.</title>
        <authorList>
            <person name="Kapoor B."/>
            <person name="Jenkins J."/>
            <person name="Schmutz J."/>
            <person name="Zhebentyayeva T."/>
            <person name="Kuelheim C."/>
            <person name="Coggeshall M."/>
            <person name="Heim C."/>
            <person name="Lasky J.R."/>
            <person name="Leites L."/>
            <person name="Islam-Faridi N."/>
            <person name="Romero-Severson J."/>
            <person name="DeLeo V.L."/>
            <person name="Lucas S.M."/>
            <person name="Lazic D."/>
            <person name="Gailing O."/>
            <person name="Carlson J."/>
            <person name="Staton M."/>
        </authorList>
    </citation>
    <scope>NUCLEOTIDE SEQUENCE [LARGE SCALE GENOMIC DNA]</scope>
    <source>
        <strain evidence="2">Pseudo-F2</strain>
    </source>
</reference>
<dbReference type="AlphaFoldDB" id="A0AAN7EPQ9"/>
<comment type="caution">
    <text evidence="2">The sequence shown here is derived from an EMBL/GenBank/DDBJ whole genome shotgun (WGS) entry which is preliminary data.</text>
</comment>
<dbReference type="Pfam" id="PF12776">
    <property type="entry name" value="Myb_DNA-bind_3"/>
    <property type="match status" value="1"/>
</dbReference>
<evidence type="ECO:0000259" key="1">
    <source>
        <dbReference type="Pfam" id="PF12776"/>
    </source>
</evidence>